<dbReference type="NCBIfam" id="NF038308">
    <property type="entry name" value="RNA_repair_RtcR"/>
    <property type="match status" value="1"/>
</dbReference>
<protein>
    <submittedName>
        <fullName evidence="4">Sigma-54 interacting protein</fullName>
    </submittedName>
</protein>
<dbReference type="PIRSF" id="PIRSF037354">
    <property type="entry name" value="Txn_actvtr_RtcR"/>
    <property type="match status" value="1"/>
</dbReference>
<evidence type="ECO:0000313" key="4">
    <source>
        <dbReference type="EMBL" id="BBA32052.1"/>
    </source>
</evidence>
<dbReference type="GO" id="GO:0005524">
    <property type="term" value="F:ATP binding"/>
    <property type="evidence" value="ECO:0007669"/>
    <property type="project" value="UniProtKB-KW"/>
</dbReference>
<organism evidence="4 5">
    <name type="scientific">Methylocaldum marinum</name>
    <dbReference type="NCBI Taxonomy" id="1432792"/>
    <lineage>
        <taxon>Bacteria</taxon>
        <taxon>Pseudomonadati</taxon>
        <taxon>Pseudomonadota</taxon>
        <taxon>Gammaproteobacteria</taxon>
        <taxon>Methylococcales</taxon>
        <taxon>Methylococcaceae</taxon>
        <taxon>Methylocaldum</taxon>
    </lineage>
</organism>
<dbReference type="PANTHER" id="PTHR32071">
    <property type="entry name" value="TRANSCRIPTIONAL REGULATORY PROTEIN"/>
    <property type="match status" value="1"/>
</dbReference>
<keyword evidence="5" id="KW-1185">Reference proteome</keyword>
<dbReference type="CDD" id="cd00009">
    <property type="entry name" value="AAA"/>
    <property type="match status" value="1"/>
</dbReference>
<dbReference type="Pfam" id="PF00158">
    <property type="entry name" value="Sigma54_activat"/>
    <property type="match status" value="1"/>
</dbReference>
<gene>
    <name evidence="4" type="ORF">sS8_0083</name>
</gene>
<keyword evidence="2" id="KW-0067">ATP-binding</keyword>
<dbReference type="InterPro" id="IPR027417">
    <property type="entry name" value="P-loop_NTPase"/>
</dbReference>
<feature type="domain" description="Sigma-54 factor interaction" evidence="3">
    <location>
        <begin position="184"/>
        <end position="422"/>
    </location>
</feature>
<dbReference type="RefSeq" id="WP_119627915.1">
    <property type="nucleotide sequence ID" value="NZ_AP017928.1"/>
</dbReference>
<dbReference type="PANTHER" id="PTHR32071:SF14">
    <property type="entry name" value="TRANSCRIPTIONAL REGULATORY PROTEIN RTCR"/>
    <property type="match status" value="1"/>
</dbReference>
<dbReference type="KEGG" id="mmai:sS8_0083"/>
<dbReference type="SUPFAM" id="SSF52540">
    <property type="entry name" value="P-loop containing nucleoside triphosphate hydrolases"/>
    <property type="match status" value="1"/>
</dbReference>
<accession>A0A286T5Q9</accession>
<dbReference type="AlphaFoldDB" id="A0A286T5Q9"/>
<dbReference type="Gene3D" id="1.10.8.60">
    <property type="match status" value="1"/>
</dbReference>
<keyword evidence="1" id="KW-0547">Nucleotide-binding</keyword>
<name>A0A286T5Q9_9GAMM</name>
<evidence type="ECO:0000259" key="3">
    <source>
        <dbReference type="PROSITE" id="PS50045"/>
    </source>
</evidence>
<dbReference type="InterPro" id="IPR002078">
    <property type="entry name" value="Sigma_54_int"/>
</dbReference>
<dbReference type="Gene3D" id="3.40.50.300">
    <property type="entry name" value="P-loop containing nucleotide triphosphate hydrolases"/>
    <property type="match status" value="1"/>
</dbReference>
<dbReference type="Proteomes" id="UP000266313">
    <property type="component" value="Chromosome"/>
</dbReference>
<dbReference type="InterPro" id="IPR017183">
    <property type="entry name" value="Sigma54_dep_tscrpt_act_RtcR"/>
</dbReference>
<sequence>MKKIVVIGFVGTQLDSGKTSGRWEKWRPTVALTQREDLVVHRFELLYTHRHLALVEQLVADIASVSPETKVHPVALDIADPWDFGEVYSALFDFATAYPFNTDEEAYWIHITTGTHVAQICLFLMAEARYLPGLLLQSSPPKRHGINQVGDYALIDLDLSKYDPIARRFAREQSDAIALLKSGIATRNEHFNRVITEIEQVAVRSRAPILLMGPTGAGKSFLARRVYELKKARRQIDGRFVEVNCATLRGDGAASALFGHVKGAFTGAVTARGGLLRSADRGLLFLDEIGELGADEQAMLLKAIEEKTFFPVGGDLEVGSDFQLIAGTHRDLRRDVIAGRFREDLFARINLWTYSLPGLAQRPGDIEPNLDYLLARHSAELGRMVRFSKEARQKYLSFATSPAARWTGNFRDLGASVMRLATLADGGRISDALVDTEIARLRRQWEPGGDARTECIDRLIPAEDLAKIDLFDRLQLESVIRICRESASLSDAGRRLFAVSRSTRASSNDADRLRKYLARFGLNWKSVQAADLATR</sequence>
<dbReference type="Pfam" id="PF06956">
    <property type="entry name" value="RtcR"/>
    <property type="match status" value="1"/>
</dbReference>
<dbReference type="PROSITE" id="PS50045">
    <property type="entry name" value="SIGMA54_INTERACT_4"/>
    <property type="match status" value="1"/>
</dbReference>
<dbReference type="OrthoDB" id="5297379at2"/>
<dbReference type="InterPro" id="IPR003593">
    <property type="entry name" value="AAA+_ATPase"/>
</dbReference>
<dbReference type="GO" id="GO:0003700">
    <property type="term" value="F:DNA-binding transcription factor activity"/>
    <property type="evidence" value="ECO:0007669"/>
    <property type="project" value="InterPro"/>
</dbReference>
<proteinExistence type="predicted"/>
<dbReference type="SMART" id="SM00382">
    <property type="entry name" value="AAA"/>
    <property type="match status" value="1"/>
</dbReference>
<dbReference type="FunFam" id="3.40.50.300:FF:001653">
    <property type="entry name" value="Transcriptional regulator RtcR"/>
    <property type="match status" value="1"/>
</dbReference>
<reference evidence="4 5" key="1">
    <citation type="submission" date="2016-12" db="EMBL/GenBank/DDBJ databases">
        <title>Genome sequencing of Methylocaldum marinum.</title>
        <authorList>
            <person name="Takeuchi M."/>
            <person name="Kamagata Y."/>
            <person name="Hiraoka S."/>
            <person name="Oshima K."/>
            <person name="Hattori M."/>
            <person name="Iwasaki W."/>
        </authorList>
    </citation>
    <scope>NUCLEOTIDE SEQUENCE [LARGE SCALE GENOMIC DNA]</scope>
    <source>
        <strain evidence="4 5">S8</strain>
    </source>
</reference>
<evidence type="ECO:0000256" key="2">
    <source>
        <dbReference type="ARBA" id="ARBA00022840"/>
    </source>
</evidence>
<dbReference type="InterPro" id="IPR009715">
    <property type="entry name" value="RtcR"/>
</dbReference>
<dbReference type="EMBL" id="AP017928">
    <property type="protein sequence ID" value="BBA32052.1"/>
    <property type="molecule type" value="Genomic_DNA"/>
</dbReference>
<evidence type="ECO:0000313" key="5">
    <source>
        <dbReference type="Proteomes" id="UP000266313"/>
    </source>
</evidence>
<evidence type="ECO:0000256" key="1">
    <source>
        <dbReference type="ARBA" id="ARBA00022741"/>
    </source>
</evidence>